<feature type="domain" description="ATP-grasp" evidence="2">
    <location>
        <begin position="146"/>
        <end position="397"/>
    </location>
</feature>
<organism evidence="3 4">
    <name type="scientific">Candidatus Magasanikbacteria bacterium GW2011_GWC2_34_16</name>
    <dbReference type="NCBI Taxonomy" id="1619045"/>
    <lineage>
        <taxon>Bacteria</taxon>
        <taxon>Candidatus Magasanikiibacteriota</taxon>
    </lineage>
</organism>
<evidence type="ECO:0000313" key="3">
    <source>
        <dbReference type="EMBL" id="KKP59554.1"/>
    </source>
</evidence>
<dbReference type="Proteomes" id="UP000034927">
    <property type="component" value="Unassembled WGS sequence"/>
</dbReference>
<keyword evidence="1" id="KW-0067">ATP-binding</keyword>
<dbReference type="GO" id="GO:0046872">
    <property type="term" value="F:metal ion binding"/>
    <property type="evidence" value="ECO:0007669"/>
    <property type="project" value="InterPro"/>
</dbReference>
<reference evidence="3 4" key="1">
    <citation type="journal article" date="2015" name="Nature">
        <title>rRNA introns, odd ribosomes, and small enigmatic genomes across a large radiation of phyla.</title>
        <authorList>
            <person name="Brown C.T."/>
            <person name="Hug L.A."/>
            <person name="Thomas B.C."/>
            <person name="Sharon I."/>
            <person name="Castelle C.J."/>
            <person name="Singh A."/>
            <person name="Wilkins M.J."/>
            <person name="Williams K.H."/>
            <person name="Banfield J.F."/>
        </authorList>
    </citation>
    <scope>NUCLEOTIDE SEQUENCE [LARGE SCALE GENOMIC DNA]</scope>
</reference>
<sequence>MPSNNPSCPDCGSAPVNHTLESFDNWMEIITNPVLLPLDRLRQWIFPATSWIGDYLAPVLMEFFVLIKLARWIDEPEDKISVRAKCFWEEAKKRGIKMREWRLFNLPNETFLAEWKKQKCIFQGLPRPNGPDSDSLIWMDNKAEMKKNFLMWGIPVAKGRAVFSVKKAIFIFNNLAKPVIVKPASGSRSRHTTIHIETEKELIEAFNKAKMICPLVMVEEELQGSVYRAIVVGGKLEGVLRRDPAAVEGDGIHTVRELVEIENKKPLRQGPLFHYLVADEATESELKRQNLNWDSVPMLNRIVALGTKTSRGVGGALVDVTDIAHPDNIKLFTFIAEKLKDSLVGIDFIISDIKKSWQEQPRSGVIECNSMPFIDLHHYPLQGTPRNVAGALWDIIFR</sequence>
<gene>
    <name evidence="3" type="ORF">UR53_C0001G0054</name>
</gene>
<keyword evidence="1" id="KW-0547">Nucleotide-binding</keyword>
<proteinExistence type="predicted"/>
<dbReference type="Gene3D" id="3.30.470.20">
    <property type="entry name" value="ATP-grasp fold, B domain"/>
    <property type="match status" value="2"/>
</dbReference>
<dbReference type="EMBL" id="LBPO01000001">
    <property type="protein sequence ID" value="KKP59554.1"/>
    <property type="molecule type" value="Genomic_DNA"/>
</dbReference>
<comment type="caution">
    <text evidence="3">The sequence shown here is derived from an EMBL/GenBank/DDBJ whole genome shotgun (WGS) entry which is preliminary data.</text>
</comment>
<dbReference type="PROSITE" id="PS50975">
    <property type="entry name" value="ATP_GRASP"/>
    <property type="match status" value="1"/>
</dbReference>
<dbReference type="InterPro" id="IPR011761">
    <property type="entry name" value="ATP-grasp"/>
</dbReference>
<accession>A0A0G0ARM5</accession>
<evidence type="ECO:0000313" key="4">
    <source>
        <dbReference type="Proteomes" id="UP000034927"/>
    </source>
</evidence>
<dbReference type="GO" id="GO:0005524">
    <property type="term" value="F:ATP binding"/>
    <property type="evidence" value="ECO:0007669"/>
    <property type="project" value="UniProtKB-UniRule"/>
</dbReference>
<name>A0A0G0ARM5_9BACT</name>
<protein>
    <submittedName>
        <fullName evidence="3">UDP-N-acetylmuramyl tripeptide synthase</fullName>
    </submittedName>
</protein>
<dbReference type="SUPFAM" id="SSF56059">
    <property type="entry name" value="Glutathione synthetase ATP-binding domain-like"/>
    <property type="match status" value="1"/>
</dbReference>
<dbReference type="AlphaFoldDB" id="A0A0G0ARM5"/>
<evidence type="ECO:0000259" key="2">
    <source>
        <dbReference type="PROSITE" id="PS50975"/>
    </source>
</evidence>
<evidence type="ECO:0000256" key="1">
    <source>
        <dbReference type="PROSITE-ProRule" id="PRU00409"/>
    </source>
</evidence>